<dbReference type="SUPFAM" id="SSF54637">
    <property type="entry name" value="Thioesterase/thiol ester dehydrase-isomerase"/>
    <property type="match status" value="1"/>
</dbReference>
<dbReference type="RefSeq" id="WP_119525816.1">
    <property type="nucleotide sequence ID" value="NZ_NRHC01000151.1"/>
</dbReference>
<evidence type="ECO:0000313" key="2">
    <source>
        <dbReference type="Proteomes" id="UP000265691"/>
    </source>
</evidence>
<dbReference type="Gene3D" id="3.10.129.10">
    <property type="entry name" value="Hotdog Thioesterase"/>
    <property type="match status" value="1"/>
</dbReference>
<dbReference type="Proteomes" id="UP000265691">
    <property type="component" value="Unassembled WGS sequence"/>
</dbReference>
<dbReference type="InterPro" id="IPR016776">
    <property type="entry name" value="ApeP-like_dehydratase"/>
</dbReference>
<dbReference type="OrthoDB" id="9800188at2"/>
<dbReference type="Pfam" id="PF22817">
    <property type="entry name" value="ApeP-like"/>
    <property type="match status" value="1"/>
</dbReference>
<comment type="caution">
    <text evidence="1">The sequence shown here is derived from an EMBL/GenBank/DDBJ whole genome shotgun (WGS) entry which is preliminary data.</text>
</comment>
<accession>A0A3A1Y191</accession>
<dbReference type="EMBL" id="NRHC01000151">
    <property type="protein sequence ID" value="RIY31046.1"/>
    <property type="molecule type" value="Genomic_DNA"/>
</dbReference>
<dbReference type="InterPro" id="IPR029069">
    <property type="entry name" value="HotDog_dom_sf"/>
</dbReference>
<sequence>MPKSFTCPILDVSHLLSQSGKMIQVDQVLEYGDDFIVTSFEIKPDNIFLENDQLDIIYAIEHMAQSIGCWAGCQTLAHGEKVNIGYFLGSRNIQLATNALKVGTKLLTKVKLSIQDASGFGVFDVEMYDAQTQVLLAQASLNVFSPNN</sequence>
<reference evidence="1 2" key="1">
    <citation type="submission" date="2017-08" db="EMBL/GenBank/DDBJ databases">
        <title>Reclassification of Bisgaard taxon 37 and 44.</title>
        <authorList>
            <person name="Christensen H."/>
        </authorList>
    </citation>
    <scope>NUCLEOTIDE SEQUENCE [LARGE SCALE GENOMIC DNA]</scope>
    <source>
        <strain evidence="1 2">B96_3</strain>
    </source>
</reference>
<keyword evidence="2" id="KW-1185">Reference proteome</keyword>
<proteinExistence type="predicted"/>
<dbReference type="PIRSF" id="PIRSF020565">
    <property type="entry name" value="3Ho_Ac_ACP_DH_prd"/>
    <property type="match status" value="1"/>
</dbReference>
<dbReference type="AlphaFoldDB" id="A0A3A1Y191"/>
<gene>
    <name evidence="1" type="ORF">CKF54_07985</name>
</gene>
<name>A0A3A1Y191_9GAMM</name>
<protein>
    <recommendedName>
        <fullName evidence="3">Hotdog family 3-hydroxylacyl-ACP dehydratase</fullName>
    </recommendedName>
</protein>
<evidence type="ECO:0000313" key="1">
    <source>
        <dbReference type="EMBL" id="RIY31046.1"/>
    </source>
</evidence>
<organism evidence="1 2">
    <name type="scientific">Psittacicella hinzii</name>
    <dbReference type="NCBI Taxonomy" id="2028575"/>
    <lineage>
        <taxon>Bacteria</taxon>
        <taxon>Pseudomonadati</taxon>
        <taxon>Pseudomonadota</taxon>
        <taxon>Gammaproteobacteria</taxon>
        <taxon>Pasteurellales</taxon>
        <taxon>Psittacicellaceae</taxon>
        <taxon>Psittacicella</taxon>
    </lineage>
</organism>
<evidence type="ECO:0008006" key="3">
    <source>
        <dbReference type="Google" id="ProtNLM"/>
    </source>
</evidence>